<dbReference type="AlphaFoldDB" id="A0A068Y5H9"/>
<proteinExistence type="predicted"/>
<keyword evidence="2" id="KW-1185">Reference proteome</keyword>
<dbReference type="Proteomes" id="UP000017246">
    <property type="component" value="Unassembled WGS sequence"/>
</dbReference>
<dbReference type="EMBL" id="LN902842">
    <property type="protein sequence ID" value="CDS39803.1"/>
    <property type="molecule type" value="Genomic_DNA"/>
</dbReference>
<name>A0A068Y5H9_ECHMU</name>
<evidence type="ECO:0000313" key="1">
    <source>
        <dbReference type="EMBL" id="CDS39803.1"/>
    </source>
</evidence>
<sequence>MEVDCSTNLNYKAISRRMISVGGEMHNHPLLSIGLVSSLNITYFPTLIILNDGAFSFSVHCSRVM</sequence>
<organism evidence="1 2">
    <name type="scientific">Echinococcus multilocularis</name>
    <name type="common">Fox tapeworm</name>
    <dbReference type="NCBI Taxonomy" id="6211"/>
    <lineage>
        <taxon>Eukaryota</taxon>
        <taxon>Metazoa</taxon>
        <taxon>Spiralia</taxon>
        <taxon>Lophotrochozoa</taxon>
        <taxon>Platyhelminthes</taxon>
        <taxon>Cestoda</taxon>
        <taxon>Eucestoda</taxon>
        <taxon>Cyclophyllidea</taxon>
        <taxon>Taeniidae</taxon>
        <taxon>Echinococcus</taxon>
    </lineage>
</organism>
<reference evidence="1" key="1">
    <citation type="journal article" date="2013" name="Nature">
        <title>The genomes of four tapeworm species reveal adaptations to parasitism.</title>
        <authorList>
            <person name="Tsai I.J."/>
            <person name="Zarowiecki M."/>
            <person name="Holroyd N."/>
            <person name="Garciarrubio A."/>
            <person name="Sanchez-Flores A."/>
            <person name="Brooks K.L."/>
            <person name="Tracey A."/>
            <person name="Bobes R.J."/>
            <person name="Fragoso G."/>
            <person name="Sciutto E."/>
            <person name="Aslett M."/>
            <person name="Beasley H."/>
            <person name="Bennett H.M."/>
            <person name="Cai J."/>
            <person name="Camicia F."/>
            <person name="Clark R."/>
            <person name="Cucher M."/>
            <person name="De Silva N."/>
            <person name="Day T.A."/>
            <person name="Deplazes P."/>
            <person name="Estrada K."/>
            <person name="Fernandez C."/>
            <person name="Holland P.W."/>
            <person name="Hou J."/>
            <person name="Hu S."/>
            <person name="Huckvale T."/>
            <person name="Hung S.S."/>
            <person name="Kamenetzky L."/>
            <person name="Keane J.A."/>
            <person name="Kiss F."/>
            <person name="Koziol U."/>
            <person name="Lambert O."/>
            <person name="Liu K."/>
            <person name="Luo X."/>
            <person name="Luo Y."/>
            <person name="Macchiaroli N."/>
            <person name="Nichol S."/>
            <person name="Paps J."/>
            <person name="Parkinson J."/>
            <person name="Pouchkina-Stantcheva N."/>
            <person name="Riddiford N."/>
            <person name="Rosenzvit M."/>
            <person name="Salinas G."/>
            <person name="Wasmuth J.D."/>
            <person name="Zamanian M."/>
            <person name="Zheng Y."/>
            <person name="Cai X."/>
            <person name="Soberon X."/>
            <person name="Olson P.D."/>
            <person name="Laclette J.P."/>
            <person name="Brehm K."/>
            <person name="Berriman M."/>
            <person name="Garciarrubio A."/>
            <person name="Bobes R.J."/>
            <person name="Fragoso G."/>
            <person name="Sanchez-Flores A."/>
            <person name="Estrada K."/>
            <person name="Cevallos M.A."/>
            <person name="Morett E."/>
            <person name="Gonzalez V."/>
            <person name="Portillo T."/>
            <person name="Ochoa-Leyva A."/>
            <person name="Jose M.V."/>
            <person name="Sciutto E."/>
            <person name="Landa A."/>
            <person name="Jimenez L."/>
            <person name="Valdes V."/>
            <person name="Carrero J.C."/>
            <person name="Larralde C."/>
            <person name="Morales-Montor J."/>
            <person name="Limon-Lason J."/>
            <person name="Soberon X."/>
            <person name="Laclette J.P."/>
        </authorList>
    </citation>
    <scope>NUCLEOTIDE SEQUENCE [LARGE SCALE GENOMIC DNA]</scope>
</reference>
<protein>
    <submittedName>
        <fullName evidence="1">Hypothetical transcript</fullName>
    </submittedName>
</protein>
<gene>
    <name evidence="1" type="ORF">EmuJ_000734850</name>
</gene>
<evidence type="ECO:0000313" key="2">
    <source>
        <dbReference type="Proteomes" id="UP000017246"/>
    </source>
</evidence>
<accession>A0A068Y5H9</accession>
<reference evidence="1" key="2">
    <citation type="submission" date="2015-11" db="EMBL/GenBank/DDBJ databases">
        <authorList>
            <person name="Zhang Y."/>
            <person name="Guo Z."/>
        </authorList>
    </citation>
    <scope>NUCLEOTIDE SEQUENCE</scope>
</reference>